<evidence type="ECO:0000313" key="1">
    <source>
        <dbReference type="EMBL" id="MEJ5022838.1"/>
    </source>
</evidence>
<name>A0ABU8PKS0_9HYPH</name>
<organism evidence="1 2">
    <name type="scientific">Ochrobactrum vermis</name>
    <dbReference type="NCBI Taxonomy" id="1827297"/>
    <lineage>
        <taxon>Bacteria</taxon>
        <taxon>Pseudomonadati</taxon>
        <taxon>Pseudomonadota</taxon>
        <taxon>Alphaproteobacteria</taxon>
        <taxon>Hyphomicrobiales</taxon>
        <taxon>Brucellaceae</taxon>
        <taxon>Brucella/Ochrobactrum group</taxon>
        <taxon>Ochrobactrum</taxon>
    </lineage>
</organism>
<protein>
    <submittedName>
        <fullName evidence="1">Uncharacterized protein</fullName>
    </submittedName>
</protein>
<evidence type="ECO:0000313" key="2">
    <source>
        <dbReference type="Proteomes" id="UP001375812"/>
    </source>
</evidence>
<proteinExistence type="predicted"/>
<dbReference type="EMBL" id="JBBGZH010000002">
    <property type="protein sequence ID" value="MEJ5022838.1"/>
    <property type="molecule type" value="Genomic_DNA"/>
</dbReference>
<accession>A0ABU8PKS0</accession>
<keyword evidence="2" id="KW-1185">Reference proteome</keyword>
<dbReference type="RefSeq" id="WP_146114486.1">
    <property type="nucleotide sequence ID" value="NZ_JBBGZH010000002.1"/>
</dbReference>
<gene>
    <name evidence="1" type="ORF">WH297_24315</name>
</gene>
<reference evidence="1 2" key="1">
    <citation type="submission" date="2023-12" db="EMBL/GenBank/DDBJ databases">
        <title>Gut-associated functions are favored during microbiome assembly across C. elegans life.</title>
        <authorList>
            <person name="Zimmermann J."/>
        </authorList>
    </citation>
    <scope>NUCLEOTIDE SEQUENCE [LARGE SCALE GENOMIC DNA]</scope>
    <source>
        <strain evidence="1 2">MYb71</strain>
    </source>
</reference>
<dbReference type="Proteomes" id="UP001375812">
    <property type="component" value="Unassembled WGS sequence"/>
</dbReference>
<comment type="caution">
    <text evidence="1">The sequence shown here is derived from an EMBL/GenBank/DDBJ whole genome shotgun (WGS) entry which is preliminary data.</text>
</comment>
<sequence>MTSVAVMSSETLVKETLEVYQTIAHRSVILAISVIVTESTTEAEKIAGDIRHFRVAGEGLQPFNIGSHEQALKYVRHAGATRYTIEERSPRVNRGTEALVMPSFSACIMSKASLNLSSTAQFLKIGIG</sequence>